<dbReference type="KEGG" id="hyl:LPB072_07460"/>
<dbReference type="EMBL" id="CP017476">
    <property type="protein sequence ID" value="AOW12704.1"/>
    <property type="molecule type" value="Genomic_DNA"/>
</dbReference>
<dbReference type="InterPro" id="IPR018062">
    <property type="entry name" value="HTH_AraC-typ_CS"/>
</dbReference>
<accession>A0A167HA37</accession>
<dbReference type="InterPro" id="IPR032783">
    <property type="entry name" value="AraC_lig"/>
</dbReference>
<feature type="domain" description="HTH araC/xylS-type" evidence="4">
    <location>
        <begin position="200"/>
        <end position="300"/>
    </location>
</feature>
<organism evidence="5 8">
    <name type="scientific">Hydrogenophaga crassostreae</name>
    <dbReference type="NCBI Taxonomy" id="1763535"/>
    <lineage>
        <taxon>Bacteria</taxon>
        <taxon>Pseudomonadati</taxon>
        <taxon>Pseudomonadota</taxon>
        <taxon>Betaproteobacteria</taxon>
        <taxon>Burkholderiales</taxon>
        <taxon>Comamonadaceae</taxon>
        <taxon>Hydrogenophaga</taxon>
    </lineage>
</organism>
<protein>
    <submittedName>
        <fullName evidence="5">AraC family transcriptional regulator</fullName>
    </submittedName>
</protein>
<dbReference type="Proteomes" id="UP000185680">
    <property type="component" value="Chromosome"/>
</dbReference>
<dbReference type="Proteomes" id="UP000185657">
    <property type="component" value="Unassembled WGS sequence"/>
</dbReference>
<reference evidence="6 7" key="1">
    <citation type="submission" date="2016-02" db="EMBL/GenBank/DDBJ databases">
        <title>Draft genome sequence of Hydrogenophaga sp. LPB0072.</title>
        <authorList>
            <person name="Shin S.-K."/>
            <person name="Yi H."/>
        </authorList>
    </citation>
    <scope>NUCLEOTIDE SEQUENCE [LARGE SCALE GENOMIC DNA]</scope>
    <source>
        <strain evidence="6 7">LPB0072</strain>
    </source>
</reference>
<dbReference type="Pfam" id="PF12852">
    <property type="entry name" value="Cupin_6"/>
    <property type="match status" value="1"/>
</dbReference>
<sequence length="307" mass="33255">MLDPLAEVVALLEPRAPFSKRVGGAGAWRVRRAETGQPFYCVVLEGSCWLTADGNEPVALDQGDFALIPAACGFAMTSHPPQASTDALETPPVMRPDGEVRLGVPSGPPDVRMLIGHCVFGSPDAALLVSLLPQLVVVRGEQRLATLVQLVREESRAQRPARDVILERLLEVLLIEALRSSEGTAAPPGLVRALADERLARAIRHMHENPAAPWTVAQLAQEAALSRSAFFERFNRAVGVPPMEYLMRWRMALAKNLLRDHKKAGGMADIAEQVGYGSASAFSVAFTRHVGLPPSQYTRAHANLRNA</sequence>
<evidence type="ECO:0000313" key="5">
    <source>
        <dbReference type="EMBL" id="AOW12704.1"/>
    </source>
</evidence>
<keyword evidence="3" id="KW-0804">Transcription</keyword>
<evidence type="ECO:0000313" key="6">
    <source>
        <dbReference type="EMBL" id="OAD40576.1"/>
    </source>
</evidence>
<keyword evidence="1" id="KW-0805">Transcription regulation</keyword>
<dbReference type="PROSITE" id="PS01124">
    <property type="entry name" value="HTH_ARAC_FAMILY_2"/>
    <property type="match status" value="1"/>
</dbReference>
<dbReference type="InterPro" id="IPR018060">
    <property type="entry name" value="HTH_AraC"/>
</dbReference>
<evidence type="ECO:0000313" key="8">
    <source>
        <dbReference type="Proteomes" id="UP000185680"/>
    </source>
</evidence>
<dbReference type="SUPFAM" id="SSF46689">
    <property type="entry name" value="Homeodomain-like"/>
    <property type="match status" value="2"/>
</dbReference>
<evidence type="ECO:0000313" key="7">
    <source>
        <dbReference type="Proteomes" id="UP000185657"/>
    </source>
</evidence>
<dbReference type="InterPro" id="IPR009057">
    <property type="entry name" value="Homeodomain-like_sf"/>
</dbReference>
<dbReference type="SUPFAM" id="SSF51182">
    <property type="entry name" value="RmlC-like cupins"/>
    <property type="match status" value="1"/>
</dbReference>
<dbReference type="GO" id="GO:0003700">
    <property type="term" value="F:DNA-binding transcription factor activity"/>
    <property type="evidence" value="ECO:0007669"/>
    <property type="project" value="InterPro"/>
</dbReference>
<dbReference type="Gene3D" id="1.10.10.60">
    <property type="entry name" value="Homeodomain-like"/>
    <property type="match status" value="2"/>
</dbReference>
<dbReference type="PANTHER" id="PTHR46796">
    <property type="entry name" value="HTH-TYPE TRANSCRIPTIONAL ACTIVATOR RHAS-RELATED"/>
    <property type="match status" value="1"/>
</dbReference>
<evidence type="ECO:0000256" key="1">
    <source>
        <dbReference type="ARBA" id="ARBA00023015"/>
    </source>
</evidence>
<dbReference type="InterPro" id="IPR011051">
    <property type="entry name" value="RmlC_Cupin_sf"/>
</dbReference>
<proteinExistence type="predicted"/>
<reference evidence="5 8" key="2">
    <citation type="submission" date="2016-10" db="EMBL/GenBank/DDBJ databases">
        <title>Hydorgenophaga sp. LPB0072 isolated from gastropod.</title>
        <authorList>
            <person name="Kim E."/>
            <person name="Yi H."/>
        </authorList>
    </citation>
    <scope>NUCLEOTIDE SEQUENCE [LARGE SCALE GENOMIC DNA]</scope>
    <source>
        <strain evidence="5 8">LPB0072</strain>
    </source>
</reference>
<dbReference type="STRING" id="1763535.LPB072_07460"/>
<evidence type="ECO:0000256" key="3">
    <source>
        <dbReference type="ARBA" id="ARBA00023163"/>
    </source>
</evidence>
<dbReference type="Pfam" id="PF12833">
    <property type="entry name" value="HTH_18"/>
    <property type="match status" value="1"/>
</dbReference>
<dbReference type="PRINTS" id="PR00032">
    <property type="entry name" value="HTHARAC"/>
</dbReference>
<dbReference type="AlphaFoldDB" id="A0A167HA37"/>
<dbReference type="OrthoDB" id="9789899at2"/>
<dbReference type="RefSeq" id="WP_066093414.1">
    <property type="nucleotide sequence ID" value="NZ_CP017476.1"/>
</dbReference>
<evidence type="ECO:0000256" key="2">
    <source>
        <dbReference type="ARBA" id="ARBA00023125"/>
    </source>
</evidence>
<dbReference type="GO" id="GO:0043565">
    <property type="term" value="F:sequence-specific DNA binding"/>
    <property type="evidence" value="ECO:0007669"/>
    <property type="project" value="InterPro"/>
</dbReference>
<dbReference type="SMART" id="SM00342">
    <property type="entry name" value="HTH_ARAC"/>
    <property type="match status" value="1"/>
</dbReference>
<dbReference type="PROSITE" id="PS00041">
    <property type="entry name" value="HTH_ARAC_FAMILY_1"/>
    <property type="match status" value="1"/>
</dbReference>
<dbReference type="InterPro" id="IPR050204">
    <property type="entry name" value="AraC_XylS_family_regulators"/>
</dbReference>
<dbReference type="EMBL" id="LVWD01000030">
    <property type="protein sequence ID" value="OAD40576.1"/>
    <property type="molecule type" value="Genomic_DNA"/>
</dbReference>
<gene>
    <name evidence="5" type="ORF">LPB072_07460</name>
    <name evidence="6" type="ORF">LPB72_16940</name>
</gene>
<keyword evidence="2" id="KW-0238">DNA-binding</keyword>
<name>A0A167HA37_9BURK</name>
<dbReference type="PANTHER" id="PTHR46796:SF13">
    <property type="entry name" value="HTH-TYPE TRANSCRIPTIONAL ACTIVATOR RHAS"/>
    <property type="match status" value="1"/>
</dbReference>
<evidence type="ECO:0000259" key="4">
    <source>
        <dbReference type="PROSITE" id="PS01124"/>
    </source>
</evidence>
<dbReference type="InterPro" id="IPR020449">
    <property type="entry name" value="Tscrpt_reg_AraC-type_HTH"/>
</dbReference>
<keyword evidence="7" id="KW-1185">Reference proteome</keyword>